<dbReference type="RefSeq" id="WP_182847860.1">
    <property type="nucleotide sequence ID" value="NZ_JACJIA010000013.1"/>
</dbReference>
<evidence type="ECO:0000313" key="2">
    <source>
        <dbReference type="Proteomes" id="UP000572680"/>
    </source>
</evidence>
<keyword evidence="2" id="KW-1185">Reference proteome</keyword>
<dbReference type="Proteomes" id="UP000572680">
    <property type="component" value="Unassembled WGS sequence"/>
</dbReference>
<name>A0A7W3LX36_ACTNM</name>
<evidence type="ECO:0008006" key="3">
    <source>
        <dbReference type="Google" id="ProtNLM"/>
    </source>
</evidence>
<accession>A0A7W3LX36</accession>
<organism evidence="1 2">
    <name type="scientific">Actinomadura namibiensis</name>
    <dbReference type="NCBI Taxonomy" id="182080"/>
    <lineage>
        <taxon>Bacteria</taxon>
        <taxon>Bacillati</taxon>
        <taxon>Actinomycetota</taxon>
        <taxon>Actinomycetes</taxon>
        <taxon>Streptosporangiales</taxon>
        <taxon>Thermomonosporaceae</taxon>
        <taxon>Actinomadura</taxon>
    </lineage>
</organism>
<dbReference type="Pfam" id="PF19459">
    <property type="entry name" value="DUF5996"/>
    <property type="match status" value="1"/>
</dbReference>
<dbReference type="AlphaFoldDB" id="A0A7W3LX36"/>
<protein>
    <recommendedName>
        <fullName evidence="3">Ava_C0101 and related proteins</fullName>
    </recommendedName>
</protein>
<reference evidence="1 2" key="1">
    <citation type="submission" date="2020-08" db="EMBL/GenBank/DDBJ databases">
        <title>Genomic Encyclopedia of Type Strains, Phase IV (KMG-IV): sequencing the most valuable type-strain genomes for metagenomic binning, comparative biology and taxonomic classification.</title>
        <authorList>
            <person name="Goeker M."/>
        </authorList>
    </citation>
    <scope>NUCLEOTIDE SEQUENCE [LARGE SCALE GENOMIC DNA]</scope>
    <source>
        <strain evidence="1 2">DSM 44197</strain>
    </source>
</reference>
<evidence type="ECO:0000313" key="1">
    <source>
        <dbReference type="EMBL" id="MBA8955921.1"/>
    </source>
</evidence>
<dbReference type="InterPro" id="IPR046038">
    <property type="entry name" value="DUF5996"/>
</dbReference>
<sequence>MDATLPDLPYPEWADTKDTLHLWTQIVGKIQLASAPPRNHWWHTTFQVTERGYSTGPMTHDGVRFRISFDLVYHRLVVHTEQREDAVPLRDGLTVADVHHGLLTMLRELGIDVRIRERPYGVPMTTPFPDDVEHRSYDRARIEAFRRALVWVDEVFREFRGWFNGKASPVQLFWHSFDLATARFSGRPAPAGGGDPVAAEAYSHEVISFGWWPGDAAHPRAGFYSYTHPEPADLTTMPLSPEPAAWAATGPTHQARLDWDVVRASGDPRATLLGFLQSAYAAGAVRGRWPYDGFHSSWCPPQGRVSGRAAPQ</sequence>
<dbReference type="EMBL" id="JACJIA010000013">
    <property type="protein sequence ID" value="MBA8955921.1"/>
    <property type="molecule type" value="Genomic_DNA"/>
</dbReference>
<proteinExistence type="predicted"/>
<gene>
    <name evidence="1" type="ORF">HNR61_007603</name>
</gene>
<comment type="caution">
    <text evidence="1">The sequence shown here is derived from an EMBL/GenBank/DDBJ whole genome shotgun (WGS) entry which is preliminary data.</text>
</comment>